<dbReference type="PROSITE" id="PS00671">
    <property type="entry name" value="D_2_HYDROXYACID_DH_3"/>
    <property type="match status" value="1"/>
</dbReference>
<evidence type="ECO:0000313" key="6">
    <source>
        <dbReference type="EMBL" id="CPR16834.1"/>
    </source>
</evidence>
<evidence type="ECO:0000256" key="3">
    <source>
        <dbReference type="RuleBase" id="RU003719"/>
    </source>
</evidence>
<dbReference type="EC" id="1.20.1.1" evidence="6"/>
<organism evidence="6 7">
    <name type="scientific">Candidatus Filomicrobium marinum</name>
    <dbReference type="NCBI Taxonomy" id="1608628"/>
    <lineage>
        <taxon>Bacteria</taxon>
        <taxon>Pseudomonadati</taxon>
        <taxon>Pseudomonadota</taxon>
        <taxon>Alphaproteobacteria</taxon>
        <taxon>Hyphomicrobiales</taxon>
        <taxon>Hyphomicrobiaceae</taxon>
        <taxon>Filomicrobium</taxon>
    </lineage>
</organism>
<dbReference type="SUPFAM" id="SSF52283">
    <property type="entry name" value="Formate/glycerate dehydrogenase catalytic domain-like"/>
    <property type="match status" value="1"/>
</dbReference>
<dbReference type="GO" id="GO:0051287">
    <property type="term" value="F:NAD binding"/>
    <property type="evidence" value="ECO:0007669"/>
    <property type="project" value="InterPro"/>
</dbReference>
<dbReference type="Gene3D" id="3.40.50.720">
    <property type="entry name" value="NAD(P)-binding Rossmann-like Domain"/>
    <property type="match status" value="2"/>
</dbReference>
<dbReference type="SUPFAM" id="SSF51735">
    <property type="entry name" value="NAD(P)-binding Rossmann-fold domains"/>
    <property type="match status" value="1"/>
</dbReference>
<dbReference type="InterPro" id="IPR006139">
    <property type="entry name" value="D-isomer_2_OHA_DH_cat_dom"/>
</dbReference>
<dbReference type="KEGG" id="fiy:BN1229_v1_0986"/>
<dbReference type="RefSeq" id="WP_052743700.1">
    <property type="nucleotide sequence ID" value="NZ_LN829118.1"/>
</dbReference>
<reference evidence="7" key="1">
    <citation type="submission" date="2015-02" db="EMBL/GenBank/DDBJ databases">
        <authorList>
            <person name="Chooi Y.-H."/>
        </authorList>
    </citation>
    <scope>NUCLEOTIDE SEQUENCE [LARGE SCALE GENOMIC DNA]</scope>
    <source>
        <strain evidence="7">strain Y</strain>
    </source>
</reference>
<dbReference type="GO" id="GO:0005829">
    <property type="term" value="C:cytosol"/>
    <property type="evidence" value="ECO:0007669"/>
    <property type="project" value="TreeGrafter"/>
</dbReference>
<evidence type="ECO:0000259" key="5">
    <source>
        <dbReference type="Pfam" id="PF02826"/>
    </source>
</evidence>
<dbReference type="InterPro" id="IPR006140">
    <property type="entry name" value="D-isomer_DH_NAD-bd"/>
</dbReference>
<feature type="domain" description="D-isomer specific 2-hydroxyacid dehydrogenase NAD-binding" evidence="5">
    <location>
        <begin position="112"/>
        <end position="294"/>
    </location>
</feature>
<dbReference type="InterPro" id="IPR029752">
    <property type="entry name" value="D-isomer_DH_CS1"/>
</dbReference>
<name>A0A0D6JCX0_9HYPH</name>
<dbReference type="InterPro" id="IPR050223">
    <property type="entry name" value="D-isomer_2-hydroxyacid_DH"/>
</dbReference>
<proteinExistence type="inferred from homology"/>
<comment type="similarity">
    <text evidence="1 3">Belongs to the D-isomer specific 2-hydroxyacid dehydrogenase family.</text>
</comment>
<evidence type="ECO:0000256" key="1">
    <source>
        <dbReference type="ARBA" id="ARBA00005854"/>
    </source>
</evidence>
<gene>
    <name evidence="6" type="primary">ptxD</name>
    <name evidence="6" type="ORF">YBN1229_v1_0986</name>
</gene>
<protein>
    <submittedName>
        <fullName evidence="6">Phosphonate dehydrogenase</fullName>
        <ecNumber evidence="6">1.20.1.1</ecNumber>
    </submittedName>
</protein>
<dbReference type="PROSITE" id="PS00065">
    <property type="entry name" value="D_2_HYDROXYACID_DH_1"/>
    <property type="match status" value="1"/>
</dbReference>
<dbReference type="OrthoDB" id="9793626at2"/>
<dbReference type="PANTHER" id="PTHR10996:SF257">
    <property type="entry name" value="GLYOXYLATE REDUCTASE 1"/>
    <property type="match status" value="1"/>
</dbReference>
<dbReference type="KEGG" id="fil:BN1229_v1_0982"/>
<keyword evidence="2 3" id="KW-0560">Oxidoreductase</keyword>
<dbReference type="AlphaFoldDB" id="A0A0D6JCX0"/>
<dbReference type="PANTHER" id="PTHR10996">
    <property type="entry name" value="2-HYDROXYACID DEHYDROGENASE-RELATED"/>
    <property type="match status" value="1"/>
</dbReference>
<evidence type="ECO:0000256" key="2">
    <source>
        <dbReference type="ARBA" id="ARBA00023002"/>
    </source>
</evidence>
<accession>A0A0D6JCX0</accession>
<keyword evidence="7" id="KW-1185">Reference proteome</keyword>
<dbReference type="Proteomes" id="UP000033187">
    <property type="component" value="Chromosome 1"/>
</dbReference>
<dbReference type="Pfam" id="PF00389">
    <property type="entry name" value="2-Hacid_dh"/>
    <property type="match status" value="1"/>
</dbReference>
<dbReference type="GO" id="GO:0008465">
    <property type="term" value="F:hydroxypyruvate reductase (NADH) activity"/>
    <property type="evidence" value="ECO:0007669"/>
    <property type="project" value="TreeGrafter"/>
</dbReference>
<evidence type="ECO:0000259" key="4">
    <source>
        <dbReference type="Pfam" id="PF00389"/>
    </source>
</evidence>
<dbReference type="EMBL" id="LN829119">
    <property type="protein sequence ID" value="CPR16834.1"/>
    <property type="molecule type" value="Genomic_DNA"/>
</dbReference>
<dbReference type="GO" id="GO:0050609">
    <property type="term" value="F:phosphonate dehydrogenase activity"/>
    <property type="evidence" value="ECO:0007669"/>
    <property type="project" value="UniProtKB-EC"/>
</dbReference>
<feature type="domain" description="D-isomer specific 2-hydroxyacid dehydrogenase catalytic" evidence="4">
    <location>
        <begin position="38"/>
        <end position="326"/>
    </location>
</feature>
<dbReference type="InterPro" id="IPR029753">
    <property type="entry name" value="D-isomer_DH_CS"/>
</dbReference>
<evidence type="ECO:0000313" key="7">
    <source>
        <dbReference type="Proteomes" id="UP000033187"/>
    </source>
</evidence>
<dbReference type="Pfam" id="PF02826">
    <property type="entry name" value="2-Hacid_dh_C"/>
    <property type="match status" value="1"/>
</dbReference>
<dbReference type="InterPro" id="IPR036291">
    <property type="entry name" value="NAD(P)-bd_dom_sf"/>
</dbReference>
<dbReference type="GO" id="GO:0030267">
    <property type="term" value="F:glyoxylate reductase (NADPH) activity"/>
    <property type="evidence" value="ECO:0007669"/>
    <property type="project" value="TreeGrafter"/>
</dbReference>
<sequence>MNELPLVVLTNRTFSETRTAFDVVARLVANDQSEPWAYDDVVARCEDATGVMAFMPDCIDRAFLDRCPKLKVIGAALKGFDNIDVAAASERGIWVTIVPDLLTEPTAELAVGLTIALGRHVRFGDASIRQSGFHGWRPEHYGTGLNGATVGIIGFGRVGQTIARCLSGFGCRIVAFDAHGGLGSVAGVERLNLPEVLSQSDVVILGLPLTNDTMGMIGAHAIRQMKPGALLVNPARGSLVDEGAVADALESGHLGGYAADVFECEDWARADRPRTIDPRLTAPQARTVLTPHIGSAVDTVRREIELSAARSIKEALAGVVPSGAVNKPRL</sequence>